<evidence type="ECO:0000313" key="3">
    <source>
        <dbReference type="Proteomes" id="UP001501057"/>
    </source>
</evidence>
<evidence type="ECO:0000313" key="2">
    <source>
        <dbReference type="EMBL" id="GAA1752876.1"/>
    </source>
</evidence>
<feature type="compositionally biased region" description="Polar residues" evidence="1">
    <location>
        <begin position="392"/>
        <end position="413"/>
    </location>
</feature>
<accession>A0ABN2KCL2</accession>
<dbReference type="Proteomes" id="UP001501057">
    <property type="component" value="Unassembled WGS sequence"/>
</dbReference>
<sequence>MPIMIPEPVEYALDLFGLKWININEDAVEELGGQLLDFTTALDAFVESVGNAVGTVADVSDSSALNSYADVFQDTRSNIFTPLNEAVAATQPICSTIADGIRTYKISVLAVGTVQAALLIGSGPAGALVRLAVKDALKAIIDIAVSELMAQVVGAINDEIQTRVIDPINQLTESAIQAVTRPVADVVVSITPSVSGTVVVPSLVCDFLDIQKAVKDIEAAYGDFEVAFNTLLDWHMQTDYLTPTAIPDFATTGMFKGLLDDMLATVSEEMGLMGQRVVEKLASGITIVYDKYVEADSELAGNGAELLENIDFPPLTHPFLIDREPAPAATNIELSDGPVQTGAGQSDASNGISPTQVNLADEPVQTGPASSTAGDDIEDIEIQLSDGPVQTGPGQSDASDNMQRFTINTGQPA</sequence>
<protein>
    <submittedName>
        <fullName evidence="2">Uncharacterized protein</fullName>
    </submittedName>
</protein>
<gene>
    <name evidence="2" type="ORF">GCM10009710_35680</name>
</gene>
<feature type="compositionally biased region" description="Polar residues" evidence="1">
    <location>
        <begin position="342"/>
        <end position="358"/>
    </location>
</feature>
<name>A0ABN2KCL2_9ACTN</name>
<organism evidence="2 3">
    <name type="scientific">Aeromicrobium alkaliterrae</name>
    <dbReference type="NCBI Taxonomy" id="302168"/>
    <lineage>
        <taxon>Bacteria</taxon>
        <taxon>Bacillati</taxon>
        <taxon>Actinomycetota</taxon>
        <taxon>Actinomycetes</taxon>
        <taxon>Propionibacteriales</taxon>
        <taxon>Nocardioidaceae</taxon>
        <taxon>Aeromicrobium</taxon>
    </lineage>
</organism>
<evidence type="ECO:0000256" key="1">
    <source>
        <dbReference type="SAM" id="MobiDB-lite"/>
    </source>
</evidence>
<reference evidence="2 3" key="1">
    <citation type="journal article" date="2019" name="Int. J. Syst. Evol. Microbiol.">
        <title>The Global Catalogue of Microorganisms (GCM) 10K type strain sequencing project: providing services to taxonomists for standard genome sequencing and annotation.</title>
        <authorList>
            <consortium name="The Broad Institute Genomics Platform"/>
            <consortium name="The Broad Institute Genome Sequencing Center for Infectious Disease"/>
            <person name="Wu L."/>
            <person name="Ma J."/>
        </authorList>
    </citation>
    <scope>NUCLEOTIDE SEQUENCE [LARGE SCALE GENOMIC DNA]</scope>
    <source>
        <strain evidence="2 3">JCM 13518</strain>
    </source>
</reference>
<dbReference type="RefSeq" id="WP_344204047.1">
    <property type="nucleotide sequence ID" value="NZ_BAAAME010000010.1"/>
</dbReference>
<keyword evidence="3" id="KW-1185">Reference proteome</keyword>
<feature type="region of interest" description="Disordered" evidence="1">
    <location>
        <begin position="331"/>
        <end position="413"/>
    </location>
</feature>
<comment type="caution">
    <text evidence="2">The sequence shown here is derived from an EMBL/GenBank/DDBJ whole genome shotgun (WGS) entry which is preliminary data.</text>
</comment>
<dbReference type="EMBL" id="BAAAME010000010">
    <property type="protein sequence ID" value="GAA1752876.1"/>
    <property type="molecule type" value="Genomic_DNA"/>
</dbReference>
<proteinExistence type="predicted"/>